<name>A0AAV3Z3U1_9GAST</name>
<dbReference type="AlphaFoldDB" id="A0AAV3Z3U1"/>
<feature type="compositionally biased region" description="Polar residues" evidence="1">
    <location>
        <begin position="65"/>
        <end position="75"/>
    </location>
</feature>
<dbReference type="Proteomes" id="UP000735302">
    <property type="component" value="Unassembled WGS sequence"/>
</dbReference>
<feature type="region of interest" description="Disordered" evidence="1">
    <location>
        <begin position="31"/>
        <end position="75"/>
    </location>
</feature>
<sequence length="75" mass="8340">MNNKMLETVLKFQEKCCTDFQATDEMLPLFKSNMYDPKPSEESMDASASAGETEAEPSDADRNEPSTTLQDRGSV</sequence>
<evidence type="ECO:0000313" key="3">
    <source>
        <dbReference type="Proteomes" id="UP000735302"/>
    </source>
</evidence>
<reference evidence="2 3" key="1">
    <citation type="journal article" date="2021" name="Elife">
        <title>Chloroplast acquisition without the gene transfer in kleptoplastic sea slugs, Plakobranchus ocellatus.</title>
        <authorList>
            <person name="Maeda T."/>
            <person name="Takahashi S."/>
            <person name="Yoshida T."/>
            <person name="Shimamura S."/>
            <person name="Takaki Y."/>
            <person name="Nagai Y."/>
            <person name="Toyoda A."/>
            <person name="Suzuki Y."/>
            <person name="Arimoto A."/>
            <person name="Ishii H."/>
            <person name="Satoh N."/>
            <person name="Nishiyama T."/>
            <person name="Hasebe M."/>
            <person name="Maruyama T."/>
            <person name="Minagawa J."/>
            <person name="Obokata J."/>
            <person name="Shigenobu S."/>
        </authorList>
    </citation>
    <scope>NUCLEOTIDE SEQUENCE [LARGE SCALE GENOMIC DNA]</scope>
</reference>
<accession>A0AAV3Z3U1</accession>
<evidence type="ECO:0000313" key="2">
    <source>
        <dbReference type="EMBL" id="GFN89819.1"/>
    </source>
</evidence>
<comment type="caution">
    <text evidence="2">The sequence shown here is derived from an EMBL/GenBank/DDBJ whole genome shotgun (WGS) entry which is preliminary data.</text>
</comment>
<gene>
    <name evidence="2" type="ORF">PoB_001632500</name>
</gene>
<protein>
    <submittedName>
        <fullName evidence="2">Uncharacterized protein</fullName>
    </submittedName>
</protein>
<keyword evidence="3" id="KW-1185">Reference proteome</keyword>
<proteinExistence type="predicted"/>
<dbReference type="EMBL" id="BLXT01001968">
    <property type="protein sequence ID" value="GFN89819.1"/>
    <property type="molecule type" value="Genomic_DNA"/>
</dbReference>
<organism evidence="2 3">
    <name type="scientific">Plakobranchus ocellatus</name>
    <dbReference type="NCBI Taxonomy" id="259542"/>
    <lineage>
        <taxon>Eukaryota</taxon>
        <taxon>Metazoa</taxon>
        <taxon>Spiralia</taxon>
        <taxon>Lophotrochozoa</taxon>
        <taxon>Mollusca</taxon>
        <taxon>Gastropoda</taxon>
        <taxon>Heterobranchia</taxon>
        <taxon>Euthyneura</taxon>
        <taxon>Panpulmonata</taxon>
        <taxon>Sacoglossa</taxon>
        <taxon>Placobranchoidea</taxon>
        <taxon>Plakobranchidae</taxon>
        <taxon>Plakobranchus</taxon>
    </lineage>
</organism>
<evidence type="ECO:0000256" key="1">
    <source>
        <dbReference type="SAM" id="MobiDB-lite"/>
    </source>
</evidence>